<dbReference type="RefSeq" id="XP_028154288.1">
    <property type="nucleotide sequence ID" value="XM_028298487.1"/>
</dbReference>
<dbReference type="PANTHER" id="PTHR15272:SF0">
    <property type="entry name" value="CHROMATIN ASSEMBLY FACTOR 1 SUBUNIT A"/>
    <property type="match status" value="1"/>
</dbReference>
<dbReference type="KEGG" id="dvv:114347809"/>
<feature type="region of interest" description="Disordered" evidence="5">
    <location>
        <begin position="576"/>
        <end position="617"/>
    </location>
</feature>
<feature type="region of interest" description="Disordered" evidence="5">
    <location>
        <begin position="435"/>
        <end position="459"/>
    </location>
</feature>
<dbReference type="EnsemblMetazoa" id="XM_028298480.2">
    <property type="protein sequence ID" value="XP_028154281.1"/>
    <property type="gene ID" value="LOC114347809"/>
</dbReference>
<evidence type="ECO:0000313" key="8">
    <source>
        <dbReference type="Proteomes" id="UP001652700"/>
    </source>
</evidence>
<dbReference type="AlphaFoldDB" id="A0A6P7H9F6"/>
<dbReference type="GO" id="GO:0005634">
    <property type="term" value="C:nucleus"/>
    <property type="evidence" value="ECO:0007669"/>
    <property type="project" value="UniProtKB-SubCell"/>
</dbReference>
<sequence length="815" mass="95111">MESTSEEGLLSRKRQHSKSRSRSKSPCETPEKQDVKRIKVDIEDTITLKENHDSDRTGVPDQNEQDKAEIANGTEGESNSVSDQNEQDKAKITNGTEGESNSIPDQNKQDKAEITNGTEGESNSLHQECAVMASIDIEVNKDDKELEQNMEKEEMKNGKENDDNSIGVEENSTEETSSEKLSKNGFIFTENTVELNNPELMDTTLESSVISSDNDEPIDSKDNTNDSSTSKITDTPKKVKKESKMDTDNKDDKAKDSEGLSSDSDEPTDNEKSKESMVPTKILKIETPNKKLTPKQLQKRLEMEKKQQERDKEREEKLKKRLEEKQKRKEIKEKELEQKQKEKEMKKMEKDKELEQRRKEKEEKEEKKRKEKEEREQKRKEKEEKEEQKRKEREEEKLKKLQEIEEKNKEKLKEEEKKQKAAAAFVNFFVAKKTDDAQDDKKSQEEKRPQTSNFLQFEVKSDMKLPLPRREFLSNEEKENLVCYLDSQDSEASYLKDLSSGKAIGKSLKTWPYEESLDDEIILVDLGETICEDKSGLQRHKAKFLYFHDNRRPAYYGTWRKKSKFVKPRKPLAEDKNILNYEEDSDDDWEEEEQGESLNGSEDEAEKDNDDDKDDYEVDNEFFVPHGHLSDDEVDDEELSRLSPDSLKQKLKLLKEEFDQDMKSKTQKLKPRSIGCIWYNKDGSNVEEAVDRYLQPLAIIHRGQIMIKKRVDIFVVKEKKNKVSRELNPDLIPVFLKLVHYSPCKKSVLVEQFLADLEKTGANKNVSKGMIIRALKRSACWEKYRDIEAKRFKFRWSVHQDLRDKYDLDAEKDGK</sequence>
<evidence type="ECO:0000256" key="3">
    <source>
        <dbReference type="ARBA" id="ARBA00023204"/>
    </source>
</evidence>
<keyword evidence="2" id="KW-0227">DNA damage</keyword>
<feature type="compositionally biased region" description="Acidic residues" evidence="5">
    <location>
        <begin position="581"/>
        <end position="617"/>
    </location>
</feature>
<evidence type="ECO:0000259" key="6">
    <source>
        <dbReference type="Pfam" id="PF12253"/>
    </source>
</evidence>
<accession>A0A6P7H9F6</accession>
<evidence type="ECO:0000256" key="4">
    <source>
        <dbReference type="ARBA" id="ARBA00023242"/>
    </source>
</evidence>
<dbReference type="GO" id="GO:0033186">
    <property type="term" value="C:CAF-1 complex"/>
    <property type="evidence" value="ECO:0007669"/>
    <property type="project" value="TreeGrafter"/>
</dbReference>
<feature type="compositionally biased region" description="Polar residues" evidence="5">
    <location>
        <begin position="75"/>
        <end position="84"/>
    </location>
</feature>
<keyword evidence="4" id="KW-0539">Nucleus</keyword>
<dbReference type="OrthoDB" id="79480at2759"/>
<feature type="compositionally biased region" description="Basic and acidic residues" evidence="5">
    <location>
        <begin position="140"/>
        <end position="162"/>
    </location>
</feature>
<protein>
    <submittedName>
        <fullName evidence="9 10">Chromatin assembly factor 1 subunit A-like</fullName>
    </submittedName>
</protein>
<feature type="domain" description="Chromatin assembly factor 1 subunit A dimerization" evidence="6">
    <location>
        <begin position="543"/>
        <end position="614"/>
    </location>
</feature>
<evidence type="ECO:0000313" key="9">
    <source>
        <dbReference type="RefSeq" id="XP_028154281.1"/>
    </source>
</evidence>
<dbReference type="GO" id="GO:0006334">
    <property type="term" value="P:nucleosome assembly"/>
    <property type="evidence" value="ECO:0007669"/>
    <property type="project" value="TreeGrafter"/>
</dbReference>
<dbReference type="PANTHER" id="PTHR15272">
    <property type="entry name" value="CHROMATIN ASSEMBLY FACTOR 1 SUBUNIT A CAF-1 SUBUNIT A"/>
    <property type="match status" value="1"/>
</dbReference>
<reference evidence="9 10" key="1">
    <citation type="submission" date="2025-04" db="UniProtKB">
        <authorList>
            <consortium name="RefSeq"/>
        </authorList>
    </citation>
    <scope>IDENTIFICATION</scope>
    <source>
        <tissue evidence="9 10">Whole insect</tissue>
    </source>
</reference>
<name>A0A6P7H9F6_DIAVI</name>
<feature type="compositionally biased region" description="Polar residues" evidence="5">
    <location>
        <begin position="93"/>
        <end position="106"/>
    </location>
</feature>
<dbReference type="RefSeq" id="XP_028154281.1">
    <property type="nucleotide sequence ID" value="XM_028298480.1"/>
</dbReference>
<feature type="compositionally biased region" description="Basic residues" evidence="5">
    <location>
        <begin position="11"/>
        <end position="23"/>
    </location>
</feature>
<dbReference type="GO" id="GO:0006281">
    <property type="term" value="P:DNA repair"/>
    <property type="evidence" value="ECO:0007669"/>
    <property type="project" value="UniProtKB-KW"/>
</dbReference>
<dbReference type="EnsemblMetazoa" id="XM_028298487.2">
    <property type="protein sequence ID" value="XP_028154288.1"/>
    <property type="gene ID" value="LOC114347809"/>
</dbReference>
<evidence type="ECO:0000313" key="10">
    <source>
        <dbReference type="RefSeq" id="XP_028154288.1"/>
    </source>
</evidence>
<evidence type="ECO:0000256" key="2">
    <source>
        <dbReference type="ARBA" id="ARBA00022763"/>
    </source>
</evidence>
<keyword evidence="8" id="KW-1185">Reference proteome</keyword>
<feature type="compositionally biased region" description="Basic and acidic residues" evidence="5">
    <location>
        <begin position="435"/>
        <end position="449"/>
    </location>
</feature>
<feature type="compositionally biased region" description="Basic and acidic residues" evidence="5">
    <location>
        <begin position="29"/>
        <end position="69"/>
    </location>
</feature>
<dbReference type="GO" id="GO:0006260">
    <property type="term" value="P:DNA replication"/>
    <property type="evidence" value="ECO:0007669"/>
    <property type="project" value="UniProtKB-KW"/>
</dbReference>
<dbReference type="Proteomes" id="UP001652700">
    <property type="component" value="Unplaced"/>
</dbReference>
<feature type="region of interest" description="Disordered" evidence="5">
    <location>
        <begin position="1"/>
        <end position="127"/>
    </location>
</feature>
<feature type="compositionally biased region" description="Basic and acidic residues" evidence="5">
    <location>
        <begin position="299"/>
        <end position="402"/>
    </location>
</feature>
<organism evidence="10">
    <name type="scientific">Diabrotica virgifera virgifera</name>
    <name type="common">western corn rootworm</name>
    <dbReference type="NCBI Taxonomy" id="50390"/>
    <lineage>
        <taxon>Eukaryota</taxon>
        <taxon>Metazoa</taxon>
        <taxon>Ecdysozoa</taxon>
        <taxon>Arthropoda</taxon>
        <taxon>Hexapoda</taxon>
        <taxon>Insecta</taxon>
        <taxon>Pterygota</taxon>
        <taxon>Neoptera</taxon>
        <taxon>Endopterygota</taxon>
        <taxon>Coleoptera</taxon>
        <taxon>Polyphaga</taxon>
        <taxon>Cucujiformia</taxon>
        <taxon>Chrysomeloidea</taxon>
        <taxon>Chrysomelidae</taxon>
        <taxon>Galerucinae</taxon>
        <taxon>Diabroticina</taxon>
        <taxon>Diabroticites</taxon>
        <taxon>Diabrotica</taxon>
    </lineage>
</organism>
<evidence type="ECO:0000256" key="5">
    <source>
        <dbReference type="SAM" id="MobiDB-lite"/>
    </source>
</evidence>
<reference evidence="7" key="2">
    <citation type="submission" date="2025-05" db="UniProtKB">
        <authorList>
            <consortium name="EnsemblMetazoa"/>
        </authorList>
    </citation>
    <scope>IDENTIFICATION</scope>
</reference>
<dbReference type="InterPro" id="IPR022043">
    <property type="entry name" value="CAF1A_DD"/>
</dbReference>
<feature type="compositionally biased region" description="Basic and acidic residues" evidence="5">
    <location>
        <begin position="234"/>
        <end position="258"/>
    </location>
</feature>
<evidence type="ECO:0000256" key="1">
    <source>
        <dbReference type="ARBA" id="ARBA00004123"/>
    </source>
</evidence>
<proteinExistence type="predicted"/>
<gene>
    <name evidence="9 10" type="primary">LOC114347809</name>
</gene>
<dbReference type="Pfam" id="PF12253">
    <property type="entry name" value="CAF1A_dimeriz"/>
    <property type="match status" value="1"/>
</dbReference>
<keyword evidence="3" id="KW-0234">DNA repair</keyword>
<comment type="subcellular location">
    <subcellularLocation>
        <location evidence="1">Nucleus</location>
    </subcellularLocation>
</comment>
<feature type="region of interest" description="Disordered" evidence="5">
    <location>
        <begin position="140"/>
        <end position="402"/>
    </location>
</feature>
<feature type="compositionally biased region" description="Polar residues" evidence="5">
    <location>
        <begin position="115"/>
        <end position="126"/>
    </location>
</feature>
<evidence type="ECO:0000313" key="7">
    <source>
        <dbReference type="EnsemblMetazoa" id="XP_028154281.1"/>
    </source>
</evidence>
<dbReference type="GeneID" id="114347809"/>